<dbReference type="EMBL" id="JAPJDZ010000019">
    <property type="protein sequence ID" value="MDP5136133.1"/>
    <property type="molecule type" value="Genomic_DNA"/>
</dbReference>
<dbReference type="PANTHER" id="PTHR30203">
    <property type="entry name" value="OUTER MEMBRANE CATION EFFLUX PROTEIN"/>
    <property type="match status" value="1"/>
</dbReference>
<proteinExistence type="inferred from homology"/>
<organism evidence="3 4">
    <name type="scientific">Rheinheimera baltica</name>
    <dbReference type="NCBI Taxonomy" id="67576"/>
    <lineage>
        <taxon>Bacteria</taxon>
        <taxon>Pseudomonadati</taxon>
        <taxon>Pseudomonadota</taxon>
        <taxon>Gammaproteobacteria</taxon>
        <taxon>Chromatiales</taxon>
        <taxon>Chromatiaceae</taxon>
        <taxon>Rheinheimera</taxon>
    </lineage>
</organism>
<evidence type="ECO:0000256" key="2">
    <source>
        <dbReference type="SAM" id="SignalP"/>
    </source>
</evidence>
<dbReference type="InterPro" id="IPR003423">
    <property type="entry name" value="OMP_efflux"/>
</dbReference>
<dbReference type="PANTHER" id="PTHR30203:SF24">
    <property type="entry name" value="BLR4935 PROTEIN"/>
    <property type="match status" value="1"/>
</dbReference>
<name>A0ABT9HYC2_9GAMM</name>
<comment type="caution">
    <text evidence="3">The sequence shown here is derived from an EMBL/GenBank/DDBJ whole genome shotgun (WGS) entry which is preliminary data.</text>
</comment>
<evidence type="ECO:0000256" key="1">
    <source>
        <dbReference type="ARBA" id="ARBA00007613"/>
    </source>
</evidence>
<dbReference type="Gene3D" id="1.20.1600.10">
    <property type="entry name" value="Outer membrane efflux proteins (OEP)"/>
    <property type="match status" value="1"/>
</dbReference>
<reference evidence="3 4" key="1">
    <citation type="submission" date="2022-11" db="EMBL/GenBank/DDBJ databases">
        <title>Viruses from the air-sea interface of a natural surface slick.</title>
        <authorList>
            <person name="Rahlff J."/>
            <person name="Holmfeldt K."/>
        </authorList>
    </citation>
    <scope>NUCLEOTIDE SEQUENCE [LARGE SCALE GENOMIC DNA]</scope>
    <source>
        <strain evidence="3 4">SMS4</strain>
    </source>
</reference>
<keyword evidence="4" id="KW-1185">Reference proteome</keyword>
<keyword evidence="2" id="KW-0732">Signal</keyword>
<dbReference type="Proteomes" id="UP001231109">
    <property type="component" value="Unassembled WGS sequence"/>
</dbReference>
<evidence type="ECO:0000313" key="3">
    <source>
        <dbReference type="EMBL" id="MDP5136133.1"/>
    </source>
</evidence>
<protein>
    <submittedName>
        <fullName evidence="3">TolC family protein</fullName>
    </submittedName>
</protein>
<accession>A0ABT9HYC2</accession>
<gene>
    <name evidence="3" type="ORF">ORJ04_09250</name>
</gene>
<dbReference type="RefSeq" id="WP_305975360.1">
    <property type="nucleotide sequence ID" value="NZ_JAPJDZ010000019.1"/>
</dbReference>
<comment type="similarity">
    <text evidence="1">Belongs to the outer membrane factor (OMF) (TC 1.B.17) family.</text>
</comment>
<feature type="signal peptide" evidence="2">
    <location>
        <begin position="1"/>
        <end position="22"/>
    </location>
</feature>
<dbReference type="Pfam" id="PF02321">
    <property type="entry name" value="OEP"/>
    <property type="match status" value="1"/>
</dbReference>
<dbReference type="InterPro" id="IPR010131">
    <property type="entry name" value="MdtP/NodT-like"/>
</dbReference>
<evidence type="ECO:0000313" key="4">
    <source>
        <dbReference type="Proteomes" id="UP001231109"/>
    </source>
</evidence>
<sequence>MRMTFLLPAVLVAAGYCLQARASSLTLPQALQRTLQHDTRLQAFPYQLRMAEAAQLQASITPNPELDVSLENVLGTGDSRGVAGAELTLSLSQQIELGDKRQRRVELAQQQSQLQRDNYELERLDALADTTEQYLQLLQLQNLQQWARDKIRREQAVLATAQLRSQAGNLNDADISRIKLRLIRSEIELADIKQAIESQRYRLAASWNRPPDFDAVSGDLTTLPLVPPLSELQHQLQQSTALQRYITLERVAQSELRLTDANSKADVRLSAGLRRNEASNDNALVFGLSMPLTLSDPKAGQRQAHMAEQEFLAIQHQQSRTALSLLVQQQWLALEQLRNTLHIIQTQLLPEAMQLHSLSLQGYQQGQIDLLSLLSAGEELAQAQRDVIASQSRFHLTLLELERLTGQPISLNTKTPVVTEEHKNE</sequence>
<feature type="chain" id="PRO_5047414083" evidence="2">
    <location>
        <begin position="23"/>
        <end position="425"/>
    </location>
</feature>
<dbReference type="SUPFAM" id="SSF56954">
    <property type="entry name" value="Outer membrane efflux proteins (OEP)"/>
    <property type="match status" value="1"/>
</dbReference>